<evidence type="ECO:0000313" key="7">
    <source>
        <dbReference type="Proteomes" id="UP000672602"/>
    </source>
</evidence>
<reference evidence="6" key="1">
    <citation type="submission" date="2021-04" db="EMBL/GenBank/DDBJ databases">
        <authorList>
            <person name="Zhang D.-C."/>
        </authorList>
    </citation>
    <scope>NUCLEOTIDE SEQUENCE</scope>
    <source>
        <strain evidence="6">CGMCC 1.15697</strain>
    </source>
</reference>
<comment type="caution">
    <text evidence="6">The sequence shown here is derived from an EMBL/GenBank/DDBJ whole genome shotgun (WGS) entry which is preliminary data.</text>
</comment>
<dbReference type="PIRSF" id="PIRSF037505">
    <property type="entry name" value="Betaine_HMT"/>
    <property type="match status" value="1"/>
</dbReference>
<name>A0A8J7V500_9PROT</name>
<dbReference type="AlphaFoldDB" id="A0A8J7V500"/>
<dbReference type="EMBL" id="JAGMWN010000007">
    <property type="protein sequence ID" value="MBP5858274.1"/>
    <property type="molecule type" value="Genomic_DNA"/>
</dbReference>
<evidence type="ECO:0000256" key="4">
    <source>
        <dbReference type="PROSITE-ProRule" id="PRU00333"/>
    </source>
</evidence>
<keyword evidence="3 4" id="KW-0479">Metal-binding</keyword>
<sequence length="315" mass="32573">MTDTIRDVILLDGGMGQELTKRSAKPPMPLWSAQVLLDEPELVEQVHYDFIMAGARVITLSSYTATPVRLAKAGRGDDFERLQVEAVTVAKRARWRAGRPVSLAGCLPPLIASYRPDLSPDFDDALAQYRAIVALQAPHVDLFLAETLPSAAEAEAASLAAWESGLPVWTGMTVDDADGARLRSGEALADGIAAARRGGAGAVLVNCSTPEAVDGAMPVLSASGIAFGAYANGFTSVAPLRDAATVEVLSARHDVTPAHYAEAATAWAEAGAAIVGGCCEIGPAHIAALAERLEAGGFRLINGPLADPGPAAANA</sequence>
<evidence type="ECO:0000256" key="2">
    <source>
        <dbReference type="ARBA" id="ARBA00022679"/>
    </source>
</evidence>
<evidence type="ECO:0000256" key="1">
    <source>
        <dbReference type="ARBA" id="ARBA00022603"/>
    </source>
</evidence>
<dbReference type="Proteomes" id="UP000672602">
    <property type="component" value="Unassembled WGS sequence"/>
</dbReference>
<dbReference type="InterPro" id="IPR036589">
    <property type="entry name" value="HCY_dom_sf"/>
</dbReference>
<keyword evidence="3 4" id="KW-0862">Zinc</keyword>
<feature type="binding site" evidence="3 4">
    <location>
        <position position="279"/>
    </location>
    <ligand>
        <name>Zn(2+)</name>
        <dbReference type="ChEBI" id="CHEBI:29105"/>
    </ligand>
</feature>
<keyword evidence="2 4" id="KW-0808">Transferase</keyword>
<dbReference type="GO" id="GO:0008270">
    <property type="term" value="F:zinc ion binding"/>
    <property type="evidence" value="ECO:0007669"/>
    <property type="project" value="InterPro"/>
</dbReference>
<comment type="cofactor">
    <cofactor evidence="3">
        <name>Zn(2+)</name>
        <dbReference type="ChEBI" id="CHEBI:29105"/>
    </cofactor>
    <text evidence="3">Binds 1 zinc ion per subunit.</text>
</comment>
<protein>
    <submittedName>
        <fullName evidence="6">Homocysteine S-methyltransferase family protein</fullName>
    </submittedName>
</protein>
<dbReference type="PROSITE" id="PS50970">
    <property type="entry name" value="HCY"/>
    <property type="match status" value="1"/>
</dbReference>
<feature type="binding site" evidence="3 4">
    <location>
        <position position="207"/>
    </location>
    <ligand>
        <name>Zn(2+)</name>
        <dbReference type="ChEBI" id="CHEBI:29105"/>
    </ligand>
</feature>
<accession>A0A8J7V500</accession>
<feature type="binding site" evidence="3 4">
    <location>
        <position position="278"/>
    </location>
    <ligand>
        <name>Zn(2+)</name>
        <dbReference type="ChEBI" id="CHEBI:29105"/>
    </ligand>
</feature>
<dbReference type="Gene3D" id="3.20.20.330">
    <property type="entry name" value="Homocysteine-binding-like domain"/>
    <property type="match status" value="1"/>
</dbReference>
<dbReference type="GO" id="GO:0032259">
    <property type="term" value="P:methylation"/>
    <property type="evidence" value="ECO:0007669"/>
    <property type="project" value="UniProtKB-KW"/>
</dbReference>
<dbReference type="GO" id="GO:0009086">
    <property type="term" value="P:methionine biosynthetic process"/>
    <property type="evidence" value="ECO:0007669"/>
    <property type="project" value="InterPro"/>
</dbReference>
<dbReference type="InterPro" id="IPR003726">
    <property type="entry name" value="HCY_dom"/>
</dbReference>
<dbReference type="PANTHER" id="PTHR11103:SF18">
    <property type="entry name" value="SLR1189 PROTEIN"/>
    <property type="match status" value="1"/>
</dbReference>
<dbReference type="RefSeq" id="WP_210682867.1">
    <property type="nucleotide sequence ID" value="NZ_JAGMWN010000007.1"/>
</dbReference>
<organism evidence="6 7">
    <name type="scientific">Marivibrio halodurans</name>
    <dbReference type="NCBI Taxonomy" id="2039722"/>
    <lineage>
        <taxon>Bacteria</taxon>
        <taxon>Pseudomonadati</taxon>
        <taxon>Pseudomonadota</taxon>
        <taxon>Alphaproteobacteria</taxon>
        <taxon>Rhodospirillales</taxon>
        <taxon>Rhodospirillaceae</taxon>
        <taxon>Marivibrio</taxon>
    </lineage>
</organism>
<dbReference type="SUPFAM" id="SSF82282">
    <property type="entry name" value="Homocysteine S-methyltransferase"/>
    <property type="match status" value="1"/>
</dbReference>
<evidence type="ECO:0000313" key="6">
    <source>
        <dbReference type="EMBL" id="MBP5858274.1"/>
    </source>
</evidence>
<evidence type="ECO:0000256" key="3">
    <source>
        <dbReference type="PIRSR" id="PIRSR037505-2"/>
    </source>
</evidence>
<dbReference type="GO" id="GO:0008168">
    <property type="term" value="F:methyltransferase activity"/>
    <property type="evidence" value="ECO:0007669"/>
    <property type="project" value="UniProtKB-UniRule"/>
</dbReference>
<feature type="domain" description="Hcy-binding" evidence="5">
    <location>
        <begin position="1"/>
        <end position="293"/>
    </location>
</feature>
<dbReference type="InterPro" id="IPR017226">
    <property type="entry name" value="BHMT-like"/>
</dbReference>
<evidence type="ECO:0000259" key="5">
    <source>
        <dbReference type="PROSITE" id="PS50970"/>
    </source>
</evidence>
<keyword evidence="7" id="KW-1185">Reference proteome</keyword>
<proteinExistence type="predicted"/>
<gene>
    <name evidence="6" type="ORF">KAJ83_14735</name>
</gene>
<dbReference type="Pfam" id="PF02574">
    <property type="entry name" value="S-methyl_trans"/>
    <property type="match status" value="1"/>
</dbReference>
<keyword evidence="1 4" id="KW-0489">Methyltransferase</keyword>
<dbReference type="PANTHER" id="PTHR11103">
    <property type="entry name" value="SLR1189 PROTEIN"/>
    <property type="match status" value="1"/>
</dbReference>